<dbReference type="EMBL" id="JAQMUC010000097">
    <property type="protein sequence ID" value="MDB9537860.1"/>
    <property type="molecule type" value="Genomic_DNA"/>
</dbReference>
<reference evidence="1 2" key="1">
    <citation type="submission" date="2023-01" db="EMBL/GenBank/DDBJ databases">
        <title>Genomes from the Australian National Cyanobacteria Reference Collection.</title>
        <authorList>
            <person name="Willis A."/>
            <person name="Lee E.M.F."/>
        </authorList>
    </citation>
    <scope>NUCLEOTIDE SEQUENCE [LARGE SCALE GENOMIC DNA]</scope>
    <source>
        <strain evidence="1 2">CS-1226</strain>
    </source>
</reference>
<proteinExistence type="predicted"/>
<sequence>MLGTFQQSQIRIEIPASADAIHDSILYPVQLKKWLLGQNFPPEMPAELPPGFEFTTWTGPVSIHHRVEVVRPNCLRLVLSGAIDGFHEWYWGEGWVQSRLEGVSMLPLNLGQSLSLFSLRRFLSENAVIPHPSTGWGCKAGKN</sequence>
<evidence type="ECO:0000313" key="1">
    <source>
        <dbReference type="EMBL" id="MDB9537860.1"/>
    </source>
</evidence>
<dbReference type="RefSeq" id="WP_271797476.1">
    <property type="nucleotide sequence ID" value="NZ_JAQMUC010000097.1"/>
</dbReference>
<evidence type="ECO:0000313" key="2">
    <source>
        <dbReference type="Proteomes" id="UP001211249"/>
    </source>
</evidence>
<dbReference type="Proteomes" id="UP001211249">
    <property type="component" value="Unassembled WGS sequence"/>
</dbReference>
<keyword evidence="2" id="KW-1185">Reference proteome</keyword>
<comment type="caution">
    <text evidence="1">The sequence shown here is derived from an EMBL/GenBank/DDBJ whole genome shotgun (WGS) entry which is preliminary data.</text>
</comment>
<name>A0ABT5ANB5_9CYAN</name>
<protein>
    <submittedName>
        <fullName evidence="1">Uncharacterized protein</fullName>
    </submittedName>
</protein>
<organism evidence="1 2">
    <name type="scientific">Dolichospermum planctonicum CS-1226</name>
    <dbReference type="NCBI Taxonomy" id="3021751"/>
    <lineage>
        <taxon>Bacteria</taxon>
        <taxon>Bacillati</taxon>
        <taxon>Cyanobacteriota</taxon>
        <taxon>Cyanophyceae</taxon>
        <taxon>Nostocales</taxon>
        <taxon>Aphanizomenonaceae</taxon>
        <taxon>Dolichospermum</taxon>
        <taxon>Dolichospermum planctonicum</taxon>
    </lineage>
</organism>
<gene>
    <name evidence="1" type="ORF">PN451_18810</name>
</gene>
<accession>A0ABT5ANB5</accession>